<evidence type="ECO:0000256" key="4">
    <source>
        <dbReference type="ARBA" id="ARBA00022982"/>
    </source>
</evidence>
<evidence type="ECO:0000256" key="6">
    <source>
        <dbReference type="ARBA" id="ARBA00023136"/>
    </source>
</evidence>
<dbReference type="CDD" id="cd09630">
    <property type="entry name" value="CDH_like_cytochrome"/>
    <property type="match status" value="1"/>
</dbReference>
<keyword evidence="6 8" id="KW-0472">Membrane</keyword>
<feature type="transmembrane region" description="Helical" evidence="8">
    <location>
        <begin position="392"/>
        <end position="412"/>
    </location>
</feature>
<feature type="domain" description="DOMON" evidence="10">
    <location>
        <begin position="45"/>
        <end position="179"/>
    </location>
</feature>
<gene>
    <name evidence="11" type="ORF">SLS55_008973</name>
</gene>
<feature type="compositionally biased region" description="Pro residues" evidence="7">
    <location>
        <begin position="430"/>
        <end position="440"/>
    </location>
</feature>
<keyword evidence="3 8" id="KW-0812">Transmembrane</keyword>
<evidence type="ECO:0000259" key="10">
    <source>
        <dbReference type="PROSITE" id="PS50836"/>
    </source>
</evidence>
<dbReference type="GeneID" id="92013058"/>
<evidence type="ECO:0000313" key="11">
    <source>
        <dbReference type="EMBL" id="KAL0256578.1"/>
    </source>
</evidence>
<feature type="region of interest" description="Disordered" evidence="7">
    <location>
        <begin position="423"/>
        <end position="456"/>
    </location>
</feature>
<dbReference type="PROSITE" id="PS50836">
    <property type="entry name" value="DOMON"/>
    <property type="match status" value="1"/>
</dbReference>
<name>A0ABR3C7I8_9PEZI</name>
<sequence>MALRRLAIALALLVSNAALGTAEALDSRQSAQPKYATFVNDDSSSGGNLTFSLTATKTNDAVDLYMHLSAPDNYQWVAVGVGAQMKDALIFLVYHSSNGKNVTFSPRVATGESEPSYRSSIDCYVYDGDDIPAVGILQDSAIDGDRYSVNAHCRDVASAVPELSLDLSAKSQSFIYAIGPWSHDMYSNSKSAGIRRHQYYGGFTMDMTAATETNTTVAGKAFGTEMRGATMGGRLHEDDGSRGSGTHAVFMCGTFLFIFPIGVIMLRGFERVQWHAGTQAGGLAVACAGVGLGIWLSGFYNKVSTSRGEVRVELTSLQSKKFDSAHQVIGLIVFGLLFVQLGLGWFHHRIFQRSRSPTTMGKMHRYLGPFVLGAGLANGFLGFRFADAERSNIVYLLLVVAMFVMLCSGVWYKRRKDRRKMAAAHFGRPAGPPNSAPPPYSAQAPPGGLAPAGAGAGAGAYAESQASRSDIALGDMGYHGQSNRDLYSAQPTQPRAMV</sequence>
<evidence type="ECO:0000256" key="3">
    <source>
        <dbReference type="ARBA" id="ARBA00022692"/>
    </source>
</evidence>
<reference evidence="11 12" key="1">
    <citation type="submission" date="2024-02" db="EMBL/GenBank/DDBJ databases">
        <title>De novo assembly and annotation of 12 fungi associated with fruit tree decline syndrome in Ontario, Canada.</title>
        <authorList>
            <person name="Sulman M."/>
            <person name="Ellouze W."/>
            <person name="Ilyukhin E."/>
        </authorList>
    </citation>
    <scope>NUCLEOTIDE SEQUENCE [LARGE SCALE GENOMIC DNA]</scope>
    <source>
        <strain evidence="11 12">FDS-637</strain>
    </source>
</reference>
<feature type="transmembrane region" description="Helical" evidence="8">
    <location>
        <begin position="325"/>
        <end position="346"/>
    </location>
</feature>
<keyword evidence="5 8" id="KW-1133">Transmembrane helix</keyword>
<evidence type="ECO:0000256" key="5">
    <source>
        <dbReference type="ARBA" id="ARBA00022989"/>
    </source>
</evidence>
<dbReference type="Gene3D" id="2.60.40.1210">
    <property type="entry name" value="Cellobiose dehydrogenase, cytochrome domain"/>
    <property type="match status" value="1"/>
</dbReference>
<keyword evidence="2" id="KW-0813">Transport</keyword>
<feature type="transmembrane region" description="Helical" evidence="8">
    <location>
        <begin position="366"/>
        <end position="386"/>
    </location>
</feature>
<keyword evidence="12" id="KW-1185">Reference proteome</keyword>
<comment type="subcellular location">
    <subcellularLocation>
        <location evidence="1">Membrane</location>
    </subcellularLocation>
</comment>
<organism evidence="11 12">
    <name type="scientific">Diplodia seriata</name>
    <dbReference type="NCBI Taxonomy" id="420778"/>
    <lineage>
        <taxon>Eukaryota</taxon>
        <taxon>Fungi</taxon>
        <taxon>Dikarya</taxon>
        <taxon>Ascomycota</taxon>
        <taxon>Pezizomycotina</taxon>
        <taxon>Dothideomycetes</taxon>
        <taxon>Dothideomycetes incertae sedis</taxon>
        <taxon>Botryosphaeriales</taxon>
        <taxon>Botryosphaeriaceae</taxon>
        <taxon>Diplodia</taxon>
    </lineage>
</organism>
<dbReference type="InterPro" id="IPR005018">
    <property type="entry name" value="DOMON_domain"/>
</dbReference>
<dbReference type="Pfam" id="PF16010">
    <property type="entry name" value="CDH-cyt"/>
    <property type="match status" value="1"/>
</dbReference>
<dbReference type="SMART" id="SM00665">
    <property type="entry name" value="B561"/>
    <property type="match status" value="1"/>
</dbReference>
<evidence type="ECO:0000256" key="9">
    <source>
        <dbReference type="SAM" id="SignalP"/>
    </source>
</evidence>
<evidence type="ECO:0000313" key="12">
    <source>
        <dbReference type="Proteomes" id="UP001430584"/>
    </source>
</evidence>
<dbReference type="EMBL" id="JAJVCZ030000009">
    <property type="protein sequence ID" value="KAL0256578.1"/>
    <property type="molecule type" value="Genomic_DNA"/>
</dbReference>
<keyword evidence="4" id="KW-0249">Electron transport</keyword>
<dbReference type="SUPFAM" id="SSF49344">
    <property type="entry name" value="CBD9-like"/>
    <property type="match status" value="1"/>
</dbReference>
<keyword evidence="9" id="KW-0732">Signal</keyword>
<evidence type="ECO:0000256" key="7">
    <source>
        <dbReference type="SAM" id="MobiDB-lite"/>
    </source>
</evidence>
<evidence type="ECO:0000256" key="8">
    <source>
        <dbReference type="SAM" id="Phobius"/>
    </source>
</evidence>
<feature type="compositionally biased region" description="Low complexity" evidence="7">
    <location>
        <begin position="441"/>
        <end position="453"/>
    </location>
</feature>
<dbReference type="RefSeq" id="XP_066629607.1">
    <property type="nucleotide sequence ID" value="XM_066780378.1"/>
</dbReference>
<dbReference type="CDD" id="cd08760">
    <property type="entry name" value="Cyt_b561_FRRS1_like"/>
    <property type="match status" value="1"/>
</dbReference>
<feature type="chain" id="PRO_5046701600" description="DOMON domain-containing protein" evidence="9">
    <location>
        <begin position="25"/>
        <end position="498"/>
    </location>
</feature>
<evidence type="ECO:0000256" key="2">
    <source>
        <dbReference type="ARBA" id="ARBA00022448"/>
    </source>
</evidence>
<protein>
    <recommendedName>
        <fullName evidence="10">DOMON domain-containing protein</fullName>
    </recommendedName>
</protein>
<dbReference type="PANTHER" id="PTHR47797:SF1">
    <property type="entry name" value="CYTOCHROME B561 DOMAIN-CONTAINING PROTEIN-RELATED"/>
    <property type="match status" value="1"/>
</dbReference>
<feature type="transmembrane region" description="Helical" evidence="8">
    <location>
        <begin position="248"/>
        <end position="269"/>
    </location>
</feature>
<dbReference type="InterPro" id="IPR015920">
    <property type="entry name" value="Cellobiose_DH-like_cyt"/>
</dbReference>
<proteinExistence type="predicted"/>
<evidence type="ECO:0000256" key="1">
    <source>
        <dbReference type="ARBA" id="ARBA00004370"/>
    </source>
</evidence>
<feature type="transmembrane region" description="Helical" evidence="8">
    <location>
        <begin position="281"/>
        <end position="300"/>
    </location>
</feature>
<feature type="signal peptide" evidence="9">
    <location>
        <begin position="1"/>
        <end position="24"/>
    </location>
</feature>
<comment type="caution">
    <text evidence="11">The sequence shown here is derived from an EMBL/GenBank/DDBJ whole genome shotgun (WGS) entry which is preliminary data.</text>
</comment>
<dbReference type="InterPro" id="IPR006593">
    <property type="entry name" value="Cyt_b561/ferric_Rdtase_TM"/>
</dbReference>
<dbReference type="Proteomes" id="UP001430584">
    <property type="component" value="Unassembled WGS sequence"/>
</dbReference>
<accession>A0ABR3C7I8</accession>
<dbReference type="PANTHER" id="PTHR47797">
    <property type="entry name" value="DEHYDROGENASE, PUTATIVE (AFU_ORTHOLOGUE AFUA_8G05805)-RELATED"/>
    <property type="match status" value="1"/>
</dbReference>